<dbReference type="GO" id="GO:0030246">
    <property type="term" value="F:carbohydrate binding"/>
    <property type="evidence" value="ECO:0007669"/>
    <property type="project" value="InterPro"/>
</dbReference>
<dbReference type="GO" id="GO:0000139">
    <property type="term" value="C:Golgi membrane"/>
    <property type="evidence" value="ECO:0007669"/>
    <property type="project" value="TreeGrafter"/>
</dbReference>
<dbReference type="InterPro" id="IPR027291">
    <property type="entry name" value="Glyco_hydro_38_N_sf"/>
</dbReference>
<evidence type="ECO:0000256" key="9">
    <source>
        <dbReference type="ARBA" id="ARBA00066412"/>
    </source>
</evidence>
<keyword evidence="14" id="KW-1185">Reference proteome</keyword>
<dbReference type="InterPro" id="IPR011330">
    <property type="entry name" value="Glyco_hydro/deAcase_b/a-brl"/>
</dbReference>
<protein>
    <recommendedName>
        <fullName evidence="9">mannosyl-oligosaccharide 1,3-1,6-alpha-mannosidase</fullName>
        <ecNumber evidence="9">3.2.1.114</ecNumber>
    </recommendedName>
    <alternativeName>
        <fullName evidence="10">Mannosyl-oligosaccharide 1,3-1,6-alpha-mannosidase</fullName>
    </alternativeName>
</protein>
<evidence type="ECO:0000256" key="7">
    <source>
        <dbReference type="ARBA" id="ARBA00023295"/>
    </source>
</evidence>
<dbReference type="GO" id="GO:0004572">
    <property type="term" value="F:mannosyl-oligosaccharide 1,3-1,6-alpha-mannosidase activity"/>
    <property type="evidence" value="ECO:0007669"/>
    <property type="project" value="UniProtKB-EC"/>
</dbReference>
<dbReference type="Gene3D" id="2.70.98.30">
    <property type="entry name" value="Golgi alpha-mannosidase II, domain 4"/>
    <property type="match status" value="1"/>
</dbReference>
<comment type="function">
    <text evidence="8">Catalyzes the first committed step in the biosynthesis of complex N-glycans. It controls conversion of high mannose to complex N-glycans; the final hydrolytic step in the N-glycan maturation pathway.</text>
</comment>
<keyword evidence="5 13" id="KW-0378">Hydrolase</keyword>
<dbReference type="SUPFAM" id="SSF88688">
    <property type="entry name" value="Families 57/38 glycoside transferase middle domain"/>
    <property type="match status" value="1"/>
</dbReference>
<dbReference type="OrthoDB" id="2016903at2759"/>
<dbReference type="InterPro" id="IPR037094">
    <property type="entry name" value="Glyco_hydro_38_cen_sf"/>
</dbReference>
<evidence type="ECO:0000256" key="11">
    <source>
        <dbReference type="ARBA" id="ARBA00093232"/>
    </source>
</evidence>
<evidence type="ECO:0000256" key="5">
    <source>
        <dbReference type="ARBA" id="ARBA00022801"/>
    </source>
</evidence>
<evidence type="ECO:0000256" key="10">
    <source>
        <dbReference type="ARBA" id="ARBA00083602"/>
    </source>
</evidence>
<dbReference type="Gene3D" id="1.20.1270.50">
    <property type="entry name" value="Glycoside hydrolase family 38, central domain"/>
    <property type="match status" value="1"/>
</dbReference>
<evidence type="ECO:0000313" key="14">
    <source>
        <dbReference type="Proteomes" id="UP000675881"/>
    </source>
</evidence>
<evidence type="ECO:0000256" key="2">
    <source>
        <dbReference type="ARBA" id="ARBA00009792"/>
    </source>
</evidence>
<dbReference type="Proteomes" id="UP000675881">
    <property type="component" value="Chromosome 12"/>
</dbReference>
<dbReference type="Pfam" id="PF07748">
    <property type="entry name" value="Glyco_hydro_38C"/>
    <property type="match status" value="1"/>
</dbReference>
<name>A0A7R8CGY0_LEPSM</name>
<dbReference type="GO" id="GO:0046872">
    <property type="term" value="F:metal ion binding"/>
    <property type="evidence" value="ECO:0007669"/>
    <property type="project" value="UniProtKB-KW"/>
</dbReference>
<evidence type="ECO:0000256" key="8">
    <source>
        <dbReference type="ARBA" id="ARBA00059516"/>
    </source>
</evidence>
<dbReference type="SUPFAM" id="SSF88713">
    <property type="entry name" value="Glycoside hydrolase/deacetylase"/>
    <property type="match status" value="1"/>
</dbReference>
<dbReference type="PANTHER" id="PTHR11607">
    <property type="entry name" value="ALPHA-MANNOSIDASE"/>
    <property type="match status" value="1"/>
</dbReference>
<keyword evidence="6" id="KW-0862">Zinc</keyword>
<evidence type="ECO:0000313" key="13">
    <source>
        <dbReference type="EMBL" id="CAF2819659.1"/>
    </source>
</evidence>
<comment type="catalytic activity">
    <reaction evidence="11">
        <text>N(4)-{beta-D-GlcNAc-(1-&gt;2)-alpha-D-Man-(1-&gt;3)-[alpha-D-Man-(1-&gt;3)-[alpha-D-Man-(1-&gt;6)]-alpha-D-Man-(1-&gt;6)]-beta-D-Man-(1-&gt;4)-beta-D-GlcNAc-(1-&gt;4)-beta-D-GlcNAc}-L-asparaginyl-[protein] + 2 H2O = 2 alpha-D-mannopyranose + an N(4)-{beta-D-GlcNAc-(1-&gt;2)-alpha-D-Man-(1-&gt;3)-[alpha-D-Man-(1-&gt;6)]-beta-D-Man-(1-&gt;4)-beta-D-GlcNAc-(1-&gt;4)-beta-D-GlcNAc}-L-asparaginyl-[protein]</text>
        <dbReference type="Rhea" id="RHEA:56052"/>
        <dbReference type="Rhea" id="RHEA-COMP:14368"/>
        <dbReference type="Rhea" id="RHEA-COMP:14369"/>
        <dbReference type="ChEBI" id="CHEBI:15377"/>
        <dbReference type="ChEBI" id="CHEBI:28729"/>
        <dbReference type="ChEBI" id="CHEBI:60615"/>
        <dbReference type="ChEBI" id="CHEBI:60625"/>
        <dbReference type="EC" id="3.2.1.114"/>
    </reaction>
</comment>
<dbReference type="EMBL" id="HG994591">
    <property type="protein sequence ID" value="CAF2819659.1"/>
    <property type="molecule type" value="Genomic_DNA"/>
</dbReference>
<dbReference type="SUPFAM" id="SSF74650">
    <property type="entry name" value="Galactose mutarotase-like"/>
    <property type="match status" value="1"/>
</dbReference>
<evidence type="ECO:0000256" key="3">
    <source>
        <dbReference type="ARBA" id="ARBA00011748"/>
    </source>
</evidence>
<dbReference type="SMART" id="SM00872">
    <property type="entry name" value="Alpha-mann_mid"/>
    <property type="match status" value="1"/>
</dbReference>
<dbReference type="InterPro" id="IPR050843">
    <property type="entry name" value="Glycosyl_Hydrlase_38"/>
</dbReference>
<dbReference type="FunFam" id="1.20.1270.50:FF:000001">
    <property type="entry name" value="Alpha-mannosidase"/>
    <property type="match status" value="1"/>
</dbReference>
<feature type="domain" description="Glycoside hydrolase family 38 central" evidence="12">
    <location>
        <begin position="401"/>
        <end position="490"/>
    </location>
</feature>
<dbReference type="InterPro" id="IPR015341">
    <property type="entry name" value="Glyco_hydro_38_cen"/>
</dbReference>
<keyword evidence="4" id="KW-0479">Metal-binding</keyword>
<dbReference type="InterPro" id="IPR000602">
    <property type="entry name" value="Glyco_hydro_38_N"/>
</dbReference>
<accession>A0A7R8CGY0</accession>
<evidence type="ECO:0000259" key="12">
    <source>
        <dbReference type="SMART" id="SM00872"/>
    </source>
</evidence>
<dbReference type="AlphaFoldDB" id="A0A7R8CGY0"/>
<dbReference type="InterPro" id="IPR011013">
    <property type="entry name" value="Gal_mutarotase_sf_dom"/>
</dbReference>
<dbReference type="PANTHER" id="PTHR11607:SF70">
    <property type="entry name" value="ALPHA-MANNOSIDASE"/>
    <property type="match status" value="1"/>
</dbReference>
<dbReference type="EC" id="3.2.1.114" evidence="9"/>
<keyword evidence="7 13" id="KW-0326">Glycosidase</keyword>
<dbReference type="InterPro" id="IPR011682">
    <property type="entry name" value="Glyco_hydro_38_C"/>
</dbReference>
<dbReference type="Pfam" id="PF01074">
    <property type="entry name" value="Glyco_hydro_38N"/>
    <property type="match status" value="1"/>
</dbReference>
<gene>
    <name evidence="13" type="ORF">LSAA_3566</name>
</gene>
<evidence type="ECO:0000256" key="4">
    <source>
        <dbReference type="ARBA" id="ARBA00022723"/>
    </source>
</evidence>
<evidence type="ECO:0000256" key="6">
    <source>
        <dbReference type="ARBA" id="ARBA00022833"/>
    </source>
</evidence>
<dbReference type="GO" id="GO:0006013">
    <property type="term" value="P:mannose metabolic process"/>
    <property type="evidence" value="ECO:0007669"/>
    <property type="project" value="InterPro"/>
</dbReference>
<organism evidence="13 14">
    <name type="scientific">Lepeophtheirus salmonis</name>
    <name type="common">Salmon louse</name>
    <name type="synonym">Caligus salmonis</name>
    <dbReference type="NCBI Taxonomy" id="72036"/>
    <lineage>
        <taxon>Eukaryota</taxon>
        <taxon>Metazoa</taxon>
        <taxon>Ecdysozoa</taxon>
        <taxon>Arthropoda</taxon>
        <taxon>Crustacea</taxon>
        <taxon>Multicrustacea</taxon>
        <taxon>Hexanauplia</taxon>
        <taxon>Copepoda</taxon>
        <taxon>Siphonostomatoida</taxon>
        <taxon>Caligidae</taxon>
        <taxon>Lepeophtheirus</taxon>
    </lineage>
</organism>
<comment type="subunit">
    <text evidence="3">Homodimer; disulfide-linked.</text>
</comment>
<reference evidence="13" key="1">
    <citation type="submission" date="2021-02" db="EMBL/GenBank/DDBJ databases">
        <authorList>
            <person name="Bekaert M."/>
        </authorList>
    </citation>
    <scope>NUCLEOTIDE SEQUENCE</scope>
    <source>
        <strain evidence="13">IoA-00</strain>
    </source>
</reference>
<dbReference type="GO" id="GO:0006491">
    <property type="term" value="P:N-glycan processing"/>
    <property type="evidence" value="ECO:0007669"/>
    <property type="project" value="TreeGrafter"/>
</dbReference>
<dbReference type="FunFam" id="3.20.110.10:FF:000007">
    <property type="entry name" value="Alpha-mannosidase"/>
    <property type="match status" value="1"/>
</dbReference>
<proteinExistence type="inferred from homology"/>
<dbReference type="InterPro" id="IPR028995">
    <property type="entry name" value="Glyco_hydro_57/38_cen_sf"/>
</dbReference>
<evidence type="ECO:0000256" key="1">
    <source>
        <dbReference type="ARBA" id="ARBA00001947"/>
    </source>
</evidence>
<sequence>MFMKLLNLENFLENSMISLPHFNLNSSATKKKVSVKSHLSENIYIVPQSCEAVQSYPADIVTNTVFPKLKFDPEWIDKREFWNNKFEKRYQERRKLWSKLPLKVFIVPHSHNDPGWLKTIETYFQSATNKIINSAVDKLSKFQNMTFIWTEISFLHMWWESASQIRKENLKRLVKEGRFEIATGGWVMTDEANVHIYSMVDQLIEGHTWIKNTFDTKPKTSWSIDPFGHGKTFPYVLRISGIDSMLIMRIHYAWKEWFAKNQNGDFLWSQSWDRYGDYSILCHNFPYDIYSIKGSCGPSSKICLEFNFRKIPGEFNEYTARFTPITSTNVEERAELLIEQYGKTGSLYPHNVVLVPLGDDFTFNEDLEWDQQFSNYQKLINFINANFNKYFVDIRFEGRPAYWSGYFTTRPRLKRLARKIESNLRSAEIIFTLAYNSARKSANDFFIDRFQSIYSSDLVPARRASALFQHHDAITGTSKHYVMMDYEHKLLKALNQLNIVQIEGFLYFLSSKGLHIRPDMNTQLKEPNPISMDEDFLENKMYQLVISERGKFLISLTHKKARNSDNLEIYFGKYATSQFRSGAYLFKPDIVEVLDMFDVEKHMAEVMVVSGQIFSQFSVLFQVPSKKAFTNKLESKPGYFVHTIRLYHAPVNKELSQGIYIENNFDLGGSMNNRDIDLFMRFTSNTIDNGKNPVIYTDSSGFQMQKRQKVENIGIEGNYFPITSSAFIEDDENRLTLLVNHAQGAASWETGVLEVMVDRRSSYDDSRGMGEGVLDSKLTKHQYWLLFEPKINQNNHIKNGGTKELSLSSSAQQLSRRLNYPIEYFFIKNRSDSPKKLIPNTTPNNIPSDSALLILHKQSADCGFYHISCKEGTVINKKYMFSQHIVNVRNIIRTSLTGLYENEKLVDLSKLLTELRPMTLNTFRNPWKLDILERIENLTNIARILGTSGLKSEHDIAHLQVHGGNLVERRWA</sequence>
<comment type="cofactor">
    <cofactor evidence="1">
        <name>Zn(2+)</name>
        <dbReference type="ChEBI" id="CHEBI:29105"/>
    </cofactor>
</comment>
<comment type="similarity">
    <text evidence="2">Belongs to the glycosyl hydrolase 38 family.</text>
</comment>
<dbReference type="Gene3D" id="3.20.110.10">
    <property type="entry name" value="Glycoside hydrolase 38, N terminal domain"/>
    <property type="match status" value="1"/>
</dbReference>